<dbReference type="PIRSF" id="PIRSF002583">
    <property type="entry name" value="Hsp90"/>
    <property type="match status" value="1"/>
</dbReference>
<dbReference type="InterPro" id="IPR001404">
    <property type="entry name" value="Hsp90_fam"/>
</dbReference>
<comment type="function">
    <text evidence="6">Molecular chaperone. Has ATPase activity.</text>
</comment>
<dbReference type="HAMAP" id="MF_00505">
    <property type="entry name" value="HSP90"/>
    <property type="match status" value="1"/>
</dbReference>
<keyword evidence="3 6" id="KW-0067">ATP-binding</keyword>
<proteinExistence type="inferred from homology"/>
<dbReference type="Gene3D" id="3.30.565.10">
    <property type="entry name" value="Histidine kinase-like ATPase, C-terminal domain"/>
    <property type="match status" value="1"/>
</dbReference>
<dbReference type="EMBL" id="CAWVOK010000018">
    <property type="protein sequence ID" value="CAK8162942.1"/>
    <property type="molecule type" value="Genomic_DNA"/>
</dbReference>
<dbReference type="SUPFAM" id="SSF54211">
    <property type="entry name" value="Ribosomal protein S5 domain 2-like"/>
    <property type="match status" value="1"/>
</dbReference>
<dbReference type="SUPFAM" id="SSF110942">
    <property type="entry name" value="HSP90 C-terminal domain"/>
    <property type="match status" value="1"/>
</dbReference>
<dbReference type="PANTHER" id="PTHR11528">
    <property type="entry name" value="HEAT SHOCK PROTEIN 90 FAMILY MEMBER"/>
    <property type="match status" value="1"/>
</dbReference>
<dbReference type="Pfam" id="PF13589">
    <property type="entry name" value="HATPase_c_3"/>
    <property type="match status" value="1"/>
</dbReference>
<comment type="subcellular location">
    <subcellularLocation>
        <location evidence="6">Cytoplasm</location>
    </subcellularLocation>
</comment>
<dbReference type="Gene3D" id="3.40.50.11260">
    <property type="match status" value="1"/>
</dbReference>
<reference evidence="8 9" key="1">
    <citation type="submission" date="2024-01" db="EMBL/GenBank/DDBJ databases">
        <authorList>
            <person name="Kunselman E."/>
        </authorList>
    </citation>
    <scope>NUCLEOTIDE SEQUENCE [LARGE SCALE GENOMIC DNA]</scope>
    <source>
        <strain evidence="8">2 abalone samples</strain>
    </source>
</reference>
<dbReference type="Proteomes" id="UP001314181">
    <property type="component" value="Unassembled WGS sequence"/>
</dbReference>
<evidence type="ECO:0000256" key="2">
    <source>
        <dbReference type="ARBA" id="ARBA00022741"/>
    </source>
</evidence>
<evidence type="ECO:0000313" key="8">
    <source>
        <dbReference type="EMBL" id="CAK8162942.1"/>
    </source>
</evidence>
<keyword evidence="6" id="KW-0963">Cytoplasm</keyword>
<dbReference type="Gene3D" id="1.20.120.790">
    <property type="entry name" value="Heat shock protein 90, C-terminal domain"/>
    <property type="match status" value="1"/>
</dbReference>
<keyword evidence="5 6" id="KW-0143">Chaperone</keyword>
<dbReference type="InterPro" id="IPR020568">
    <property type="entry name" value="Ribosomal_Su5_D2-typ_SF"/>
</dbReference>
<protein>
    <recommendedName>
        <fullName evidence="6">Chaperone protein HtpG</fullName>
    </recommendedName>
    <alternativeName>
        <fullName evidence="6">Heat shock protein HtpG</fullName>
    </alternativeName>
    <alternativeName>
        <fullName evidence="6">High temperature protein G</fullName>
    </alternativeName>
</protein>
<keyword evidence="2 6" id="KW-0547">Nucleotide-binding</keyword>
<evidence type="ECO:0000256" key="5">
    <source>
        <dbReference type="ARBA" id="ARBA00023186"/>
    </source>
</evidence>
<comment type="caution">
    <text evidence="6">Lacks conserved residue(s) required for the propagation of feature annotation.</text>
</comment>
<keyword evidence="4 6" id="KW-0346">Stress response</keyword>
<dbReference type="Pfam" id="PF00183">
    <property type="entry name" value="HSP90"/>
    <property type="match status" value="1"/>
</dbReference>
<dbReference type="Gene3D" id="3.30.230.80">
    <property type="match status" value="1"/>
</dbReference>
<dbReference type="InterPro" id="IPR003594">
    <property type="entry name" value="HATPase_dom"/>
</dbReference>
<dbReference type="InterPro" id="IPR036890">
    <property type="entry name" value="HATPase_C_sf"/>
</dbReference>
<dbReference type="CDD" id="cd16927">
    <property type="entry name" value="HATPase_Hsp90-like"/>
    <property type="match status" value="1"/>
</dbReference>
<feature type="region of interest" description="A; substrate-binding" evidence="6">
    <location>
        <begin position="1"/>
        <end position="332"/>
    </location>
</feature>
<dbReference type="NCBIfam" id="NF003555">
    <property type="entry name" value="PRK05218.1"/>
    <property type="match status" value="1"/>
</dbReference>
<evidence type="ECO:0000256" key="3">
    <source>
        <dbReference type="ARBA" id="ARBA00022840"/>
    </source>
</evidence>
<evidence type="ECO:0000256" key="4">
    <source>
        <dbReference type="ARBA" id="ARBA00023016"/>
    </source>
</evidence>
<sequence>MVEAKHKEKHVFDAEIGRVLDLVIHSLYTNEDIFLRELISNASDACDKLRYMAISNSNVFGDDAKLKICIKANKDEGSLLVHDNGIGMNHDDLVNNLGTIAQSGTQRFIEAMKQDKGKANDLIGQFGVGFYSVFMISDEVIVKSRKFDDNGKGWVWSSDGKDGFTITESDTELPRGTQILIKLKENKKEYLDRFRIEHIVTTYSDHVGFDIEWIDDEKGSDKLNGGAALWRKNKKDISSTQYNEFFRSVAHVGGEPWMILHNKSEGVVQYTNLLFIPKIKPFDLFHPDRRTNVKLYVNKVFITEDNVNLIPSYMRFLRGVVDSDDLPLNISRETLQNNSTVNKIRSLIVKKVLSELDKSAKSDSKAYVEFWDNFGSVLKEGLCEAMDTESRERILSVSRFYSSIGDELISLDDYLSRMKEQQKNIFFINADSIENARRSPQIEGFVSRGIEVLILRDPVDDFWTSVVQDYKGTGFKSVAISDIDLDEIAKSVEQDDSSAETEEDQEAVKLFLEKAKEILGDAVSEVGISKKLHDSPVCLAIKEGAMNSRMERMLIDQKQLSGSQKSAKILEINTKHPIIKNAIALNKDSDTEKVARVVHILFAEACVMENEEIVNKIDFLSKLNDLLCDSL</sequence>
<dbReference type="PRINTS" id="PR00775">
    <property type="entry name" value="HEATSHOCK90"/>
</dbReference>
<dbReference type="InterPro" id="IPR020575">
    <property type="entry name" value="Hsp90_N"/>
</dbReference>
<comment type="subunit">
    <text evidence="6">Homodimer.</text>
</comment>
<dbReference type="SMART" id="SM00387">
    <property type="entry name" value="HATPase_c"/>
    <property type="match status" value="1"/>
</dbReference>
<name>A0ABP0ESN6_9RICK</name>
<dbReference type="InterPro" id="IPR037196">
    <property type="entry name" value="HSP90_C"/>
</dbReference>
<organism evidence="8 9">
    <name type="scientific">Candidatus Xenohaliotis californiensis</name>
    <dbReference type="NCBI Taxonomy" id="84677"/>
    <lineage>
        <taxon>Bacteria</taxon>
        <taxon>Pseudomonadati</taxon>
        <taxon>Pseudomonadota</taxon>
        <taxon>Alphaproteobacteria</taxon>
        <taxon>Rickettsiales</taxon>
        <taxon>Anaplasmataceae</taxon>
        <taxon>Candidatus Xenohaliotis</taxon>
    </lineage>
</organism>
<evidence type="ECO:0000256" key="1">
    <source>
        <dbReference type="ARBA" id="ARBA00008239"/>
    </source>
</evidence>
<gene>
    <name evidence="6 8" type="primary">htpG</name>
    <name evidence="8" type="ORF">CAXC1_260032</name>
</gene>
<feature type="region of interest" description="C" evidence="6">
    <location>
        <begin position="553"/>
        <end position="631"/>
    </location>
</feature>
<feature type="domain" description="Histidine kinase/HSP90-like ATPase" evidence="7">
    <location>
        <begin position="30"/>
        <end position="187"/>
    </location>
</feature>
<keyword evidence="9" id="KW-1185">Reference proteome</keyword>
<evidence type="ECO:0000256" key="6">
    <source>
        <dbReference type="HAMAP-Rule" id="MF_00505"/>
    </source>
</evidence>
<comment type="similarity">
    <text evidence="1 6">Belongs to the heat shock protein 90 family.</text>
</comment>
<dbReference type="SUPFAM" id="SSF55874">
    <property type="entry name" value="ATPase domain of HSP90 chaperone/DNA topoisomerase II/histidine kinase"/>
    <property type="match status" value="1"/>
</dbReference>
<accession>A0ABP0ESN6</accession>
<evidence type="ECO:0000259" key="7">
    <source>
        <dbReference type="SMART" id="SM00387"/>
    </source>
</evidence>
<evidence type="ECO:0000313" key="9">
    <source>
        <dbReference type="Proteomes" id="UP001314181"/>
    </source>
</evidence>
<comment type="caution">
    <text evidence="8">The sequence shown here is derived from an EMBL/GenBank/DDBJ whole genome shotgun (WGS) entry which is preliminary data.</text>
</comment>
<dbReference type="RefSeq" id="WP_338363947.1">
    <property type="nucleotide sequence ID" value="NZ_CAWVOK010000018.1"/>
</dbReference>